<proteinExistence type="predicted"/>
<reference evidence="1 2" key="1">
    <citation type="submission" date="2019-06" db="EMBL/GenBank/DDBJ databases">
        <title>Whole genome shotgun sequence of Acetobacter orleanensis NBRC 13752.</title>
        <authorList>
            <person name="Hosoyama A."/>
            <person name="Uohara A."/>
            <person name="Ohji S."/>
            <person name="Ichikawa N."/>
        </authorList>
    </citation>
    <scope>NUCLEOTIDE SEQUENCE [LARGE SCALE GENOMIC DNA]</scope>
    <source>
        <strain evidence="1 2">NBRC 13752</strain>
    </source>
</reference>
<dbReference type="EMBL" id="BJMU01000003">
    <property type="protein sequence ID" value="GEB82410.1"/>
    <property type="molecule type" value="Genomic_DNA"/>
</dbReference>
<accession>A0A4Y3TN66</accession>
<gene>
    <name evidence="1" type="ORF">AOR01nite_08870</name>
</gene>
<protein>
    <submittedName>
        <fullName evidence="1">Uncharacterized protein</fullName>
    </submittedName>
</protein>
<dbReference type="RefSeq" id="WP_156475925.1">
    <property type="nucleotide sequence ID" value="NZ_BJMU01000003.1"/>
</dbReference>
<organism evidence="1 2">
    <name type="scientific">Acetobacter orleanensis</name>
    <dbReference type="NCBI Taxonomy" id="104099"/>
    <lineage>
        <taxon>Bacteria</taxon>
        <taxon>Pseudomonadati</taxon>
        <taxon>Pseudomonadota</taxon>
        <taxon>Alphaproteobacteria</taxon>
        <taxon>Acetobacterales</taxon>
        <taxon>Acetobacteraceae</taxon>
        <taxon>Acetobacter</taxon>
    </lineage>
</organism>
<dbReference type="AlphaFoldDB" id="A0A4Y3TN66"/>
<evidence type="ECO:0000313" key="1">
    <source>
        <dbReference type="EMBL" id="GEB82410.1"/>
    </source>
</evidence>
<keyword evidence="2" id="KW-1185">Reference proteome</keyword>
<sequence length="45" mass="5059">MPIIEDTAKDRHAYKQQALAAVKENHDQAYVVQKKACIARLAASY</sequence>
<name>A0A4Y3TN66_9PROT</name>
<evidence type="ECO:0000313" key="2">
    <source>
        <dbReference type="Proteomes" id="UP000317617"/>
    </source>
</evidence>
<comment type="caution">
    <text evidence="1">The sequence shown here is derived from an EMBL/GenBank/DDBJ whole genome shotgun (WGS) entry which is preliminary data.</text>
</comment>
<dbReference type="Proteomes" id="UP000317617">
    <property type="component" value="Unassembled WGS sequence"/>
</dbReference>